<evidence type="ECO:0000313" key="2">
    <source>
        <dbReference type="Proteomes" id="UP000229523"/>
    </source>
</evidence>
<dbReference type="EMBL" id="MJBI02000002">
    <property type="protein sequence ID" value="RAI81447.1"/>
    <property type="molecule type" value="Genomic_DNA"/>
</dbReference>
<accession>A0A395GCJ2</accession>
<protein>
    <submittedName>
        <fullName evidence="1">Uncharacterized protein</fullName>
    </submittedName>
</protein>
<sequence length="61" mass="6881">MELPKISKPALRALNSINVKTLEDVTKYSEAELLALHGFGPKGIRILREVMDEQGLKFKNE</sequence>
<proteinExistence type="predicted"/>
<evidence type="ECO:0000313" key="1">
    <source>
        <dbReference type="EMBL" id="RAI81447.1"/>
    </source>
</evidence>
<comment type="caution">
    <text evidence="1">The sequence shown here is derived from an EMBL/GenBank/DDBJ whole genome shotgun (WGS) entry which is preliminary data.</text>
</comment>
<reference evidence="1 2" key="1">
    <citation type="journal article" date="2018" name="Front. Microbiol.">
        <title>Description and Comparative Genomics of Macrococcus caseolyticus subsp. hominis subsp. nov., Macrococcus goetzii sp. nov., Macrococcus epidermidis sp. nov., and Macrococcus bohemicus sp. nov., Novel Macrococci From Human Clinical Material With Virulence Potential and Suspected Uptake of Foreign DNA by Natural Transformation.</title>
        <authorList>
            <person name="Maslanova I."/>
            <person name="Wertheimer Z."/>
            <person name="Sedlacek I."/>
            <person name="Svec P."/>
            <person name="Indrakova A."/>
            <person name="Kovarovic V."/>
            <person name="Schumann P."/>
            <person name="Sproer C."/>
            <person name="Kralova S."/>
            <person name="Sedo O."/>
            <person name="Kristofova L."/>
            <person name="Vrbovska V."/>
            <person name="Fuzik T."/>
            <person name="Petras P."/>
            <person name="Zdrahal Z."/>
            <person name="Ruzickova V."/>
            <person name="Doskar J."/>
            <person name="Pantucek R."/>
        </authorList>
    </citation>
    <scope>NUCLEOTIDE SEQUENCE [LARGE SCALE GENOMIC DNA]</scope>
    <source>
        <strain evidence="1 2">CCM 4927</strain>
    </source>
</reference>
<dbReference type="SUPFAM" id="SSF47789">
    <property type="entry name" value="C-terminal domain of RNA polymerase alpha subunit"/>
    <property type="match status" value="1"/>
</dbReference>
<organism evidence="1 2">
    <name type="scientific">Macrococcoides goetzii</name>
    <dbReference type="NCBI Taxonomy" id="1891097"/>
    <lineage>
        <taxon>Bacteria</taxon>
        <taxon>Bacillati</taxon>
        <taxon>Bacillota</taxon>
        <taxon>Bacilli</taxon>
        <taxon>Bacillales</taxon>
        <taxon>Staphylococcaceae</taxon>
        <taxon>Macrococcoides</taxon>
    </lineage>
</organism>
<dbReference type="AlphaFoldDB" id="A0A395GCJ2"/>
<name>A0A395GCJ2_9STAP</name>
<dbReference type="Gene3D" id="1.10.150.20">
    <property type="entry name" value="5' to 3' exonuclease, C-terminal subdomain"/>
    <property type="match status" value="1"/>
</dbReference>
<dbReference type="RefSeq" id="WP_099578764.1">
    <property type="nucleotide sequence ID" value="NZ_MJBI02000002.1"/>
</dbReference>
<gene>
    <name evidence="1" type="ORF">BFS35_007715</name>
</gene>
<keyword evidence="2" id="KW-1185">Reference proteome</keyword>
<dbReference type="Proteomes" id="UP000229523">
    <property type="component" value="Unassembled WGS sequence"/>
</dbReference>